<accession>A0A0F9SPR6</accession>
<name>A0A0F9SPR6_9ZZZZ</name>
<evidence type="ECO:0000313" key="2">
    <source>
        <dbReference type="EMBL" id="KKN68919.1"/>
    </source>
</evidence>
<dbReference type="AlphaFoldDB" id="A0A0F9SPR6"/>
<comment type="caution">
    <text evidence="2">The sequence shown here is derived from an EMBL/GenBank/DDBJ whole genome shotgun (WGS) entry which is preliminary data.</text>
</comment>
<proteinExistence type="predicted"/>
<reference evidence="2" key="1">
    <citation type="journal article" date="2015" name="Nature">
        <title>Complex archaea that bridge the gap between prokaryotes and eukaryotes.</title>
        <authorList>
            <person name="Spang A."/>
            <person name="Saw J.H."/>
            <person name="Jorgensen S.L."/>
            <person name="Zaremba-Niedzwiedzka K."/>
            <person name="Martijn J."/>
            <person name="Lind A.E."/>
            <person name="van Eijk R."/>
            <person name="Schleper C."/>
            <person name="Guy L."/>
            <person name="Ettema T.J."/>
        </authorList>
    </citation>
    <scope>NUCLEOTIDE SEQUENCE</scope>
</reference>
<feature type="region of interest" description="Disordered" evidence="1">
    <location>
        <begin position="1"/>
        <end position="27"/>
    </location>
</feature>
<organism evidence="2">
    <name type="scientific">marine sediment metagenome</name>
    <dbReference type="NCBI Taxonomy" id="412755"/>
    <lineage>
        <taxon>unclassified sequences</taxon>
        <taxon>metagenomes</taxon>
        <taxon>ecological metagenomes</taxon>
    </lineage>
</organism>
<protein>
    <submittedName>
        <fullName evidence="2">Uncharacterized protein</fullName>
    </submittedName>
</protein>
<dbReference type="EMBL" id="LAZR01000436">
    <property type="protein sequence ID" value="KKN68919.1"/>
    <property type="molecule type" value="Genomic_DNA"/>
</dbReference>
<evidence type="ECO:0000256" key="1">
    <source>
        <dbReference type="SAM" id="MobiDB-lite"/>
    </source>
</evidence>
<sequence>MSVHNPDPPRRPPGFGSTHPPDKPQSQMPIKPCGCWAGVMCEHSKPIIDAARRQVLLQSICQLFARGDIAFSQELEARLREVLASYKCVCDAIPPAQPCGPKCRFPYTDSPGIRGRESTST</sequence>
<gene>
    <name evidence="2" type="ORF">LCGC14_0445760</name>
</gene>